<dbReference type="InterPro" id="IPR051693">
    <property type="entry name" value="UPF0046_metallophosphoest"/>
</dbReference>
<sequence>MLPSTLSERTYIPRSIHSPDAIVHLEYQYGAEPPKPSAAWTRFVCLSDTHNKFCPVPNGDVLLHTGDLTGKGRVSEFKKTMEWLYSLPHKVKIVIAGNHDLTLHQDWYEQDWKRWHHVKQDCKEVIDLMKGHAARKAGIVYLEDEQYQFSVKEHGKQWTVYGSPWTPWFFDWAFNYERNKADEIVSKFPKTDILLTHGPPHNIFDETRSGDKAGCHALTARLPVLQPLLHVFGHIHEGRGAYIHSWGTSQYSNPAPSIQATTNSNAMPVHNSYSEAPRTVFVNAANMPSGPNAIRNDGMVTFGGPGYQPIIVDLLEG</sequence>
<organism evidence="2 3">
    <name type="scientific">Amanita thiersii Skay4041</name>
    <dbReference type="NCBI Taxonomy" id="703135"/>
    <lineage>
        <taxon>Eukaryota</taxon>
        <taxon>Fungi</taxon>
        <taxon>Dikarya</taxon>
        <taxon>Basidiomycota</taxon>
        <taxon>Agaricomycotina</taxon>
        <taxon>Agaricomycetes</taxon>
        <taxon>Agaricomycetidae</taxon>
        <taxon>Agaricales</taxon>
        <taxon>Pluteineae</taxon>
        <taxon>Amanitaceae</taxon>
        <taxon>Amanita</taxon>
    </lineage>
</organism>
<dbReference type="PANTHER" id="PTHR12905">
    <property type="entry name" value="METALLOPHOSPHOESTERASE"/>
    <property type="match status" value="1"/>
</dbReference>
<dbReference type="AlphaFoldDB" id="A0A2A9NJG7"/>
<dbReference type="Pfam" id="PF00149">
    <property type="entry name" value="Metallophos"/>
    <property type="match status" value="1"/>
</dbReference>
<dbReference type="EMBL" id="KZ302063">
    <property type="protein sequence ID" value="PFH48431.1"/>
    <property type="molecule type" value="Genomic_DNA"/>
</dbReference>
<evidence type="ECO:0000313" key="2">
    <source>
        <dbReference type="EMBL" id="PFH48431.1"/>
    </source>
</evidence>
<dbReference type="CDD" id="cd07379">
    <property type="entry name" value="MPP_239FB"/>
    <property type="match status" value="1"/>
</dbReference>
<dbReference type="SUPFAM" id="SSF56300">
    <property type="entry name" value="Metallo-dependent phosphatases"/>
    <property type="match status" value="1"/>
</dbReference>
<feature type="domain" description="Calcineurin-like phosphoesterase" evidence="1">
    <location>
        <begin position="51"/>
        <end position="237"/>
    </location>
</feature>
<dbReference type="OrthoDB" id="630188at2759"/>
<keyword evidence="3" id="KW-1185">Reference proteome</keyword>
<dbReference type="PANTHER" id="PTHR12905:SF0">
    <property type="entry name" value="CALCINEURIN-LIKE PHOSPHOESTERASE DOMAIN-CONTAINING PROTEIN"/>
    <property type="match status" value="1"/>
</dbReference>
<dbReference type="Proteomes" id="UP000242287">
    <property type="component" value="Unassembled WGS sequence"/>
</dbReference>
<proteinExistence type="predicted"/>
<evidence type="ECO:0000313" key="3">
    <source>
        <dbReference type="Proteomes" id="UP000242287"/>
    </source>
</evidence>
<dbReference type="InterPro" id="IPR004843">
    <property type="entry name" value="Calcineurin-like_PHP"/>
</dbReference>
<protein>
    <recommendedName>
        <fullName evidence="1">Calcineurin-like phosphoesterase domain-containing protein</fullName>
    </recommendedName>
</protein>
<dbReference type="Gene3D" id="3.60.21.10">
    <property type="match status" value="1"/>
</dbReference>
<gene>
    <name evidence="2" type="ORF">AMATHDRAFT_149907</name>
</gene>
<dbReference type="InterPro" id="IPR029052">
    <property type="entry name" value="Metallo-depent_PP-like"/>
</dbReference>
<dbReference type="GO" id="GO:0016787">
    <property type="term" value="F:hydrolase activity"/>
    <property type="evidence" value="ECO:0007669"/>
    <property type="project" value="InterPro"/>
</dbReference>
<name>A0A2A9NJG7_9AGAR</name>
<reference evidence="2 3" key="1">
    <citation type="submission" date="2014-02" db="EMBL/GenBank/DDBJ databases">
        <title>Transposable element dynamics among asymbiotic and ectomycorrhizal Amanita fungi.</title>
        <authorList>
            <consortium name="DOE Joint Genome Institute"/>
            <person name="Hess J."/>
            <person name="Skrede I."/>
            <person name="Wolfe B."/>
            <person name="LaButti K."/>
            <person name="Ohm R.A."/>
            <person name="Grigoriev I.V."/>
            <person name="Pringle A."/>
        </authorList>
    </citation>
    <scope>NUCLEOTIDE SEQUENCE [LARGE SCALE GENOMIC DNA]</scope>
    <source>
        <strain evidence="2 3">SKay4041</strain>
    </source>
</reference>
<evidence type="ECO:0000259" key="1">
    <source>
        <dbReference type="Pfam" id="PF00149"/>
    </source>
</evidence>
<accession>A0A2A9NJG7</accession>